<dbReference type="InterPro" id="IPR050595">
    <property type="entry name" value="Bact_response_regulator"/>
</dbReference>
<feature type="non-terminal residue" evidence="4">
    <location>
        <position position="229"/>
    </location>
</feature>
<keyword evidence="1" id="KW-0597">Phosphoprotein</keyword>
<feature type="non-terminal residue" evidence="4">
    <location>
        <position position="1"/>
    </location>
</feature>
<dbReference type="SUPFAM" id="SSF52172">
    <property type="entry name" value="CheY-like"/>
    <property type="match status" value="1"/>
</dbReference>
<evidence type="ECO:0000313" key="4">
    <source>
        <dbReference type="EMBL" id="SVB37539.1"/>
    </source>
</evidence>
<dbReference type="SMART" id="SM00448">
    <property type="entry name" value="REC"/>
    <property type="match status" value="1"/>
</dbReference>
<dbReference type="EMBL" id="UINC01039281">
    <property type="protein sequence ID" value="SVB37539.1"/>
    <property type="molecule type" value="Genomic_DNA"/>
</dbReference>
<organism evidence="4">
    <name type="scientific">marine metagenome</name>
    <dbReference type="NCBI Taxonomy" id="408172"/>
    <lineage>
        <taxon>unclassified sequences</taxon>
        <taxon>metagenomes</taxon>
        <taxon>ecological metagenomes</taxon>
    </lineage>
</organism>
<evidence type="ECO:0000256" key="2">
    <source>
        <dbReference type="ARBA" id="ARBA00023012"/>
    </source>
</evidence>
<dbReference type="GO" id="GO:0000160">
    <property type="term" value="P:phosphorelay signal transduction system"/>
    <property type="evidence" value="ECO:0007669"/>
    <property type="project" value="UniProtKB-KW"/>
</dbReference>
<dbReference type="PANTHER" id="PTHR44591">
    <property type="entry name" value="STRESS RESPONSE REGULATOR PROTEIN 1"/>
    <property type="match status" value="1"/>
</dbReference>
<dbReference type="PROSITE" id="PS50110">
    <property type="entry name" value="RESPONSE_REGULATORY"/>
    <property type="match status" value="1"/>
</dbReference>
<sequence length="229" mass="24876">MTKKILVADNSITIQKIVAMAFENEDAIVKGVSNGKDALDRMETFKPDIVLADVDMQDLTGFSLSKKIKNNPTFNTTKILLLASDFEDFNTNLFNNSGADDHISKPFKSEDIIKKVVDLISGISSKPSDKTINLSATDLEETEDATINLSATDLEETEDATINLSATDLEETEDATINLSATDLEETEDATINLSATDLEETEDATINLSATDLEETEDATINLSATDL</sequence>
<protein>
    <recommendedName>
        <fullName evidence="3">Response regulatory domain-containing protein</fullName>
    </recommendedName>
</protein>
<reference evidence="4" key="1">
    <citation type="submission" date="2018-05" db="EMBL/GenBank/DDBJ databases">
        <authorList>
            <person name="Lanie J.A."/>
            <person name="Ng W.-L."/>
            <person name="Kazmierczak K.M."/>
            <person name="Andrzejewski T.M."/>
            <person name="Davidsen T.M."/>
            <person name="Wayne K.J."/>
            <person name="Tettelin H."/>
            <person name="Glass J.I."/>
            <person name="Rusch D."/>
            <person name="Podicherti R."/>
            <person name="Tsui H.-C.T."/>
            <person name="Winkler M.E."/>
        </authorList>
    </citation>
    <scope>NUCLEOTIDE SEQUENCE</scope>
</reference>
<dbReference type="CDD" id="cd00156">
    <property type="entry name" value="REC"/>
    <property type="match status" value="1"/>
</dbReference>
<name>A0A382DHB5_9ZZZZ</name>
<dbReference type="Gene3D" id="3.40.50.2300">
    <property type="match status" value="1"/>
</dbReference>
<accession>A0A382DHB5</accession>
<evidence type="ECO:0000256" key="1">
    <source>
        <dbReference type="ARBA" id="ARBA00022553"/>
    </source>
</evidence>
<dbReference type="Pfam" id="PF00072">
    <property type="entry name" value="Response_reg"/>
    <property type="match status" value="1"/>
</dbReference>
<dbReference type="AlphaFoldDB" id="A0A382DHB5"/>
<evidence type="ECO:0000259" key="3">
    <source>
        <dbReference type="PROSITE" id="PS50110"/>
    </source>
</evidence>
<dbReference type="PANTHER" id="PTHR44591:SF14">
    <property type="entry name" value="PROTEIN PILG"/>
    <property type="match status" value="1"/>
</dbReference>
<dbReference type="InterPro" id="IPR011006">
    <property type="entry name" value="CheY-like_superfamily"/>
</dbReference>
<dbReference type="InterPro" id="IPR001789">
    <property type="entry name" value="Sig_transdc_resp-reg_receiver"/>
</dbReference>
<keyword evidence="2" id="KW-0902">Two-component regulatory system</keyword>
<proteinExistence type="predicted"/>
<feature type="domain" description="Response regulatory" evidence="3">
    <location>
        <begin position="4"/>
        <end position="120"/>
    </location>
</feature>
<gene>
    <name evidence="4" type="ORF">METZ01_LOCUS190393</name>
</gene>